<protein>
    <submittedName>
        <fullName evidence="2">Uncharacterized protein</fullName>
    </submittedName>
</protein>
<dbReference type="EMBL" id="JAPDSH010000005">
    <property type="protein sequence ID" value="MDF0480141.1"/>
    <property type="molecule type" value="Genomic_DNA"/>
</dbReference>
<organism evidence="2 3">
    <name type="scientific">Vagococcus proximus</name>
    <dbReference type="NCBI Taxonomy" id="2991417"/>
    <lineage>
        <taxon>Bacteria</taxon>
        <taxon>Bacillati</taxon>
        <taxon>Bacillota</taxon>
        <taxon>Bacilli</taxon>
        <taxon>Lactobacillales</taxon>
        <taxon>Enterococcaceae</taxon>
        <taxon>Vagococcus</taxon>
    </lineage>
</organism>
<feature type="region of interest" description="Disordered" evidence="1">
    <location>
        <begin position="25"/>
        <end position="60"/>
    </location>
</feature>
<keyword evidence="3" id="KW-1185">Reference proteome</keyword>
<accession>A0ABT5X2B6</accession>
<evidence type="ECO:0000256" key="1">
    <source>
        <dbReference type="SAM" id="MobiDB-lite"/>
    </source>
</evidence>
<sequence length="60" mass="6849">MPNKKVDTNVNNTEKREHRLIEGLDESLSFGYQPNGKNDSEIMMKTSDSEKPEKPVNVDL</sequence>
<comment type="caution">
    <text evidence="2">The sequence shown here is derived from an EMBL/GenBank/DDBJ whole genome shotgun (WGS) entry which is preliminary data.</text>
</comment>
<dbReference type="RefSeq" id="WP_275471719.1">
    <property type="nucleotide sequence ID" value="NZ_JAPDSH010000005.1"/>
</dbReference>
<reference evidence="2" key="1">
    <citation type="submission" date="2022-10" db="EMBL/GenBank/DDBJ databases">
        <title>Vagococcus sp. isolated from poultry meat.</title>
        <authorList>
            <person name="Johansson P."/>
            <person name="Bjorkroth J."/>
        </authorList>
    </citation>
    <scope>NUCLEOTIDE SEQUENCE</scope>
    <source>
        <strain evidence="2">PNs007</strain>
    </source>
</reference>
<evidence type="ECO:0000313" key="3">
    <source>
        <dbReference type="Proteomes" id="UP001147148"/>
    </source>
</evidence>
<dbReference type="Proteomes" id="UP001147148">
    <property type="component" value="Unassembled WGS sequence"/>
</dbReference>
<evidence type="ECO:0000313" key="2">
    <source>
        <dbReference type="EMBL" id="MDF0480141.1"/>
    </source>
</evidence>
<proteinExistence type="predicted"/>
<feature type="compositionally biased region" description="Basic and acidic residues" evidence="1">
    <location>
        <begin position="38"/>
        <end position="60"/>
    </location>
</feature>
<name>A0ABT5X2B6_9ENTE</name>
<gene>
    <name evidence="2" type="ORF">OL233_07520</name>
</gene>